<feature type="region of interest" description="Disordered" evidence="1">
    <location>
        <begin position="106"/>
        <end position="132"/>
    </location>
</feature>
<organism evidence="2 3">
    <name type="scientific">Pleurodeles waltl</name>
    <name type="common">Iberian ribbed newt</name>
    <dbReference type="NCBI Taxonomy" id="8319"/>
    <lineage>
        <taxon>Eukaryota</taxon>
        <taxon>Metazoa</taxon>
        <taxon>Chordata</taxon>
        <taxon>Craniata</taxon>
        <taxon>Vertebrata</taxon>
        <taxon>Euteleostomi</taxon>
        <taxon>Amphibia</taxon>
        <taxon>Batrachia</taxon>
        <taxon>Caudata</taxon>
        <taxon>Salamandroidea</taxon>
        <taxon>Salamandridae</taxon>
        <taxon>Pleurodelinae</taxon>
        <taxon>Pleurodeles</taxon>
    </lineage>
</organism>
<reference evidence="2" key="1">
    <citation type="journal article" date="2022" name="bioRxiv">
        <title>Sequencing and chromosome-scale assembly of the giantPleurodeles waltlgenome.</title>
        <authorList>
            <person name="Brown T."/>
            <person name="Elewa A."/>
            <person name="Iarovenko S."/>
            <person name="Subramanian E."/>
            <person name="Araus A.J."/>
            <person name="Petzold A."/>
            <person name="Susuki M."/>
            <person name="Suzuki K.-i.T."/>
            <person name="Hayashi T."/>
            <person name="Toyoda A."/>
            <person name="Oliveira C."/>
            <person name="Osipova E."/>
            <person name="Leigh N.D."/>
            <person name="Simon A."/>
            <person name="Yun M.H."/>
        </authorList>
    </citation>
    <scope>NUCLEOTIDE SEQUENCE</scope>
    <source>
        <strain evidence="2">20211129_DDA</strain>
        <tissue evidence="2">Liver</tissue>
    </source>
</reference>
<dbReference type="Proteomes" id="UP001066276">
    <property type="component" value="Chromosome 1_2"/>
</dbReference>
<name>A0AAV7W5Z6_PLEWA</name>
<protein>
    <submittedName>
        <fullName evidence="2">Uncharacterized protein</fullName>
    </submittedName>
</protein>
<dbReference type="EMBL" id="JANPWB010000002">
    <property type="protein sequence ID" value="KAJ1207977.1"/>
    <property type="molecule type" value="Genomic_DNA"/>
</dbReference>
<dbReference type="AlphaFoldDB" id="A0AAV7W5Z6"/>
<gene>
    <name evidence="2" type="ORF">NDU88_003367</name>
</gene>
<proteinExistence type="predicted"/>
<evidence type="ECO:0000313" key="3">
    <source>
        <dbReference type="Proteomes" id="UP001066276"/>
    </source>
</evidence>
<evidence type="ECO:0000313" key="2">
    <source>
        <dbReference type="EMBL" id="KAJ1207977.1"/>
    </source>
</evidence>
<comment type="caution">
    <text evidence="2">The sequence shown here is derived from an EMBL/GenBank/DDBJ whole genome shotgun (WGS) entry which is preliminary data.</text>
</comment>
<feature type="region of interest" description="Disordered" evidence="1">
    <location>
        <begin position="40"/>
        <end position="85"/>
    </location>
</feature>
<evidence type="ECO:0000256" key="1">
    <source>
        <dbReference type="SAM" id="MobiDB-lite"/>
    </source>
</evidence>
<keyword evidence="3" id="KW-1185">Reference proteome</keyword>
<accession>A0AAV7W5Z6</accession>
<sequence>MAGARPLLPAPGLKALRPQRERACRPRTAVLRESCNYGGYHKGHEKLRATNAETGCHKSSSREPREPGAGSHGSPGSQLTDRDQEVTCRLPSRLHLVEDRVFHPRNIRSLPPVDPLVPAAMTPGRTYKNKDN</sequence>